<reference evidence="9" key="1">
    <citation type="journal article" date="2010" name="Nature">
        <title>The Amphimedon queenslandica genome and the evolution of animal complexity.</title>
        <authorList>
            <person name="Srivastava M."/>
            <person name="Simakov O."/>
            <person name="Chapman J."/>
            <person name="Fahey B."/>
            <person name="Gauthier M.E."/>
            <person name="Mitros T."/>
            <person name="Richards G.S."/>
            <person name="Conaco C."/>
            <person name="Dacre M."/>
            <person name="Hellsten U."/>
            <person name="Larroux C."/>
            <person name="Putnam N.H."/>
            <person name="Stanke M."/>
            <person name="Adamska M."/>
            <person name="Darling A."/>
            <person name="Degnan S.M."/>
            <person name="Oakley T.H."/>
            <person name="Plachetzki D.C."/>
            <person name="Zhai Y."/>
            <person name="Adamski M."/>
            <person name="Calcino A."/>
            <person name="Cummins S.F."/>
            <person name="Goodstein D.M."/>
            <person name="Harris C."/>
            <person name="Jackson D.J."/>
            <person name="Leys S.P."/>
            <person name="Shu S."/>
            <person name="Woodcroft B.J."/>
            <person name="Vervoort M."/>
            <person name="Kosik K.S."/>
            <person name="Manning G."/>
            <person name="Degnan B.M."/>
            <person name="Rokhsar D.S."/>
        </authorList>
    </citation>
    <scope>NUCLEOTIDE SEQUENCE [LARGE SCALE GENOMIC DNA]</scope>
</reference>
<dbReference type="Proteomes" id="UP000007879">
    <property type="component" value="Unassembled WGS sequence"/>
</dbReference>
<gene>
    <name evidence="8" type="primary">105313953</name>
</gene>
<evidence type="ECO:0000256" key="7">
    <source>
        <dbReference type="SAM" id="Phobius"/>
    </source>
</evidence>
<evidence type="ECO:0000256" key="3">
    <source>
        <dbReference type="ARBA" id="ARBA00022692"/>
    </source>
</evidence>
<dbReference type="EnsemblMetazoa" id="Aqu2.1.42528_001">
    <property type="protein sequence ID" value="Aqu2.1.42528_001"/>
    <property type="gene ID" value="Aqu2.1.42528"/>
</dbReference>
<feature type="transmembrane region" description="Helical" evidence="7">
    <location>
        <begin position="111"/>
        <end position="131"/>
    </location>
</feature>
<dbReference type="GO" id="GO:0005886">
    <property type="term" value="C:plasma membrane"/>
    <property type="evidence" value="ECO:0007669"/>
    <property type="project" value="TreeGrafter"/>
</dbReference>
<keyword evidence="9" id="KW-1185">Reference proteome</keyword>
<dbReference type="InParanoid" id="A0A1X7VSZ0"/>
<dbReference type="Pfam" id="PF10160">
    <property type="entry name" value="Tmemb_40"/>
    <property type="match status" value="1"/>
</dbReference>
<name>A0A1X7VSZ0_AMPQE</name>
<dbReference type="GO" id="GO:0004930">
    <property type="term" value="F:G protein-coupled receptor activity"/>
    <property type="evidence" value="ECO:0007669"/>
    <property type="project" value="TreeGrafter"/>
</dbReference>
<feature type="region of interest" description="Disordered" evidence="6">
    <location>
        <begin position="343"/>
        <end position="363"/>
    </location>
</feature>
<accession>A0A1X7VSZ0</accession>
<evidence type="ECO:0000256" key="5">
    <source>
        <dbReference type="ARBA" id="ARBA00023136"/>
    </source>
</evidence>
<keyword evidence="5 7" id="KW-0472">Membrane</keyword>
<dbReference type="FunCoup" id="A0A1X7VSZ0">
    <property type="interactions" value="35"/>
</dbReference>
<dbReference type="KEGG" id="aqu:105313953"/>
<evidence type="ECO:0000313" key="9">
    <source>
        <dbReference type="Proteomes" id="UP000007879"/>
    </source>
</evidence>
<feature type="transmembrane region" description="Helical" evidence="7">
    <location>
        <begin position="185"/>
        <end position="209"/>
    </location>
</feature>
<dbReference type="PANTHER" id="PTHR15876">
    <property type="entry name" value="TRANSMEMBRANE PROTEIN ADIPOCYTE-ASSOCIATED 1"/>
    <property type="match status" value="1"/>
</dbReference>
<dbReference type="STRING" id="400682.A0A1X7VSZ0"/>
<dbReference type="EnsemblMetazoa" id="XM_019999314.1">
    <property type="protein sequence ID" value="XP_019854873.1"/>
    <property type="gene ID" value="LOC105313953"/>
</dbReference>
<feature type="transmembrane region" description="Helical" evidence="7">
    <location>
        <begin position="74"/>
        <end position="99"/>
    </location>
</feature>
<reference evidence="8" key="2">
    <citation type="submission" date="2017-05" db="UniProtKB">
        <authorList>
            <consortium name="EnsemblMetazoa"/>
        </authorList>
    </citation>
    <scope>IDENTIFICATION</scope>
</reference>
<dbReference type="OrthoDB" id="10027388at2759"/>
<feature type="transmembrane region" description="Helical" evidence="7">
    <location>
        <begin position="143"/>
        <end position="165"/>
    </location>
</feature>
<keyword evidence="4 7" id="KW-1133">Transmembrane helix</keyword>
<evidence type="ECO:0000256" key="1">
    <source>
        <dbReference type="ARBA" id="ARBA00004141"/>
    </source>
</evidence>
<evidence type="ECO:0000313" key="8">
    <source>
        <dbReference type="EnsemblMetazoa" id="Aqu2.1.42528_001"/>
    </source>
</evidence>
<dbReference type="AlphaFoldDB" id="A0A1X7VSZ0"/>
<comment type="similarity">
    <text evidence="2">Belongs to the UPF0359 family.</text>
</comment>
<evidence type="ECO:0008006" key="10">
    <source>
        <dbReference type="Google" id="ProtNLM"/>
    </source>
</evidence>
<evidence type="ECO:0000256" key="6">
    <source>
        <dbReference type="SAM" id="MobiDB-lite"/>
    </source>
</evidence>
<feature type="transmembrane region" description="Helical" evidence="7">
    <location>
        <begin position="221"/>
        <end position="244"/>
    </location>
</feature>
<organism evidence="8">
    <name type="scientific">Amphimedon queenslandica</name>
    <name type="common">Sponge</name>
    <dbReference type="NCBI Taxonomy" id="400682"/>
    <lineage>
        <taxon>Eukaryota</taxon>
        <taxon>Metazoa</taxon>
        <taxon>Porifera</taxon>
        <taxon>Demospongiae</taxon>
        <taxon>Heteroscleromorpha</taxon>
        <taxon>Haplosclerida</taxon>
        <taxon>Niphatidae</taxon>
        <taxon>Amphimedon</taxon>
    </lineage>
</organism>
<feature type="compositionally biased region" description="Low complexity" evidence="6">
    <location>
        <begin position="349"/>
        <end position="363"/>
    </location>
</feature>
<feature type="transmembrane region" description="Helical" evidence="7">
    <location>
        <begin position="250"/>
        <end position="278"/>
    </location>
</feature>
<evidence type="ECO:0000256" key="2">
    <source>
        <dbReference type="ARBA" id="ARBA00010125"/>
    </source>
</evidence>
<evidence type="ECO:0000256" key="4">
    <source>
        <dbReference type="ARBA" id="ARBA00022989"/>
    </source>
</evidence>
<feature type="transmembrane region" description="Helical" evidence="7">
    <location>
        <begin position="44"/>
        <end position="62"/>
    </location>
</feature>
<comment type="subcellular location">
    <subcellularLocation>
        <location evidence="1">Membrane</location>
        <topology evidence="1">Multi-pass membrane protein</topology>
    </subcellularLocation>
</comment>
<dbReference type="InterPro" id="IPR018781">
    <property type="entry name" value="TPRA1/CAND2/CAND8"/>
</dbReference>
<proteinExistence type="inferred from homology"/>
<keyword evidence="3 7" id="KW-0812">Transmembrane</keyword>
<sequence>MSVIPISNISDVTWCTLLNDTSKVFCVIMQTYTIPHSKVRLYDVFILFCNVIFVIFLLLQIVPTVKKLRLTWPLFSILYCLIFLIPVVCSIRGILAMILGHQHLAAKLLHYILRGIILATEISVVVFGLAIKFFIDSRLKLTVTVLIISLISLIFTTTQCLLDVLKVYYPLVCETHGLFTHGGMLFTFTYSTLFAIIYCLIFCLYVFRLYQKWNLPTKKSFYRYALFLSFVNTVQSVSSMLWFYGTKHQVIGHVGVCFIMITSLTYLITFAPVVYWIFLRNYFRMTRGPPVSDTPDSSVNINREEPSSSPGPRWKWKWSLRGKKSHQVYIPIYTDSQETSRLLDKMTPSSVESSYSSTDSIDS</sequence>
<dbReference type="PANTHER" id="PTHR15876:SF8">
    <property type="entry name" value="TRANSMEMBRANE PROTEIN ADIPOCYTE-ASSOCIATED 1"/>
    <property type="match status" value="1"/>
</dbReference>
<feature type="region of interest" description="Disordered" evidence="6">
    <location>
        <begin position="290"/>
        <end position="312"/>
    </location>
</feature>
<protein>
    <recommendedName>
        <fullName evidence="10">G-protein coupled receptors family 1 profile domain-containing protein</fullName>
    </recommendedName>
</protein>